<gene>
    <name evidence="3" type="ORF">ANCDUO_14836</name>
</gene>
<reference evidence="3 4" key="1">
    <citation type="submission" date="2013-12" db="EMBL/GenBank/DDBJ databases">
        <title>Draft genome of the parsitic nematode Ancylostoma duodenale.</title>
        <authorList>
            <person name="Mitreva M."/>
        </authorList>
    </citation>
    <scope>NUCLEOTIDE SEQUENCE [LARGE SCALE GENOMIC DNA]</scope>
    <source>
        <strain evidence="3 4">Zhejiang</strain>
    </source>
</reference>
<feature type="region of interest" description="Disordered" evidence="1">
    <location>
        <begin position="34"/>
        <end position="103"/>
    </location>
</feature>
<proteinExistence type="predicted"/>
<evidence type="ECO:0000256" key="1">
    <source>
        <dbReference type="SAM" id="MobiDB-lite"/>
    </source>
</evidence>
<keyword evidence="4" id="KW-1185">Reference proteome</keyword>
<evidence type="ECO:0000313" key="3">
    <source>
        <dbReference type="EMBL" id="KIH55016.1"/>
    </source>
</evidence>
<evidence type="ECO:0000313" key="4">
    <source>
        <dbReference type="Proteomes" id="UP000054047"/>
    </source>
</evidence>
<keyword evidence="2" id="KW-0732">Signal</keyword>
<feature type="compositionally biased region" description="Basic and acidic residues" evidence="1">
    <location>
        <begin position="91"/>
        <end position="100"/>
    </location>
</feature>
<protein>
    <submittedName>
        <fullName evidence="3">Uncharacterized protein</fullName>
    </submittedName>
</protein>
<feature type="chain" id="PRO_5002149110" evidence="2">
    <location>
        <begin position="21"/>
        <end position="130"/>
    </location>
</feature>
<evidence type="ECO:0000256" key="2">
    <source>
        <dbReference type="SAM" id="SignalP"/>
    </source>
</evidence>
<dbReference type="EMBL" id="KN738052">
    <property type="protein sequence ID" value="KIH55016.1"/>
    <property type="molecule type" value="Genomic_DNA"/>
</dbReference>
<dbReference type="Proteomes" id="UP000054047">
    <property type="component" value="Unassembled WGS sequence"/>
</dbReference>
<sequence>MSVSRLKFLVAAVIFPTVLSNTSEADFEDITSQHTFQGSDDFPSPSSLPHTFGSSSRQQPSERSKGDVTPSTEGFAGYGAPKSKQSSSVKVSRDPEEDRQVIAGIPDLNDPCFRRYANCIIVNAQPYERR</sequence>
<dbReference type="OrthoDB" id="5855977at2759"/>
<name>A0A0C2GD65_9BILA</name>
<feature type="signal peptide" evidence="2">
    <location>
        <begin position="1"/>
        <end position="20"/>
    </location>
</feature>
<feature type="compositionally biased region" description="Polar residues" evidence="1">
    <location>
        <begin position="34"/>
        <end position="59"/>
    </location>
</feature>
<accession>A0A0C2GD65</accession>
<dbReference type="AlphaFoldDB" id="A0A0C2GD65"/>
<organism evidence="3 4">
    <name type="scientific">Ancylostoma duodenale</name>
    <dbReference type="NCBI Taxonomy" id="51022"/>
    <lineage>
        <taxon>Eukaryota</taxon>
        <taxon>Metazoa</taxon>
        <taxon>Ecdysozoa</taxon>
        <taxon>Nematoda</taxon>
        <taxon>Chromadorea</taxon>
        <taxon>Rhabditida</taxon>
        <taxon>Rhabditina</taxon>
        <taxon>Rhabditomorpha</taxon>
        <taxon>Strongyloidea</taxon>
        <taxon>Ancylostomatidae</taxon>
        <taxon>Ancylostomatinae</taxon>
        <taxon>Ancylostoma</taxon>
    </lineage>
</organism>